<evidence type="ECO:0000256" key="3">
    <source>
        <dbReference type="ARBA" id="ARBA00022777"/>
    </source>
</evidence>
<keyword evidence="2" id="KW-0808">Transferase</keyword>
<evidence type="ECO:0000259" key="4">
    <source>
        <dbReference type="Pfam" id="PF03976"/>
    </source>
</evidence>
<dbReference type="Gene3D" id="3.40.50.300">
    <property type="entry name" value="P-loop containing nucleotide triphosphate hydrolases"/>
    <property type="match status" value="1"/>
</dbReference>
<name>A0A939JCL9_9BACT</name>
<feature type="domain" description="Polyphosphate kinase-2-related" evidence="4">
    <location>
        <begin position="22"/>
        <end position="242"/>
    </location>
</feature>
<evidence type="ECO:0000313" key="6">
    <source>
        <dbReference type="Proteomes" id="UP000664144"/>
    </source>
</evidence>
<proteinExistence type="inferred from homology"/>
<keyword evidence="3 5" id="KW-0418">Kinase</keyword>
<protein>
    <submittedName>
        <fullName evidence="5">Polyphosphate kinase</fullName>
    </submittedName>
</protein>
<dbReference type="GO" id="GO:0006797">
    <property type="term" value="P:polyphosphate metabolic process"/>
    <property type="evidence" value="ECO:0007669"/>
    <property type="project" value="InterPro"/>
</dbReference>
<gene>
    <name evidence="5" type="ORF">J0X19_20365</name>
</gene>
<dbReference type="SUPFAM" id="SSF52540">
    <property type="entry name" value="P-loop containing nucleoside triphosphate hydrolases"/>
    <property type="match status" value="1"/>
</dbReference>
<sequence length="261" mass="30424">MKTPKAINLTKLPSRAPSEFHKESTLREMKRIGQELIDLQNRLYAENKRSVLVVLQGMDASGKDGLIRRVFSGINPQGVRVHSFKEPTELELAHDFLWRVHQQVPPKGMMHVFNRSHYEDVLVTRVTGLVSNEEAKRRFTAINNFEKLLQQAGTTVLKFYLHVSEKEQRERLMERVTDPEKHWKYEAGDEDKAKQWPAYRAVYEDVFEHCNPSSCPWHLVPADQNWYKAYVVARTLRDALVKLDPQYPSSKEERPTPDATR</sequence>
<reference evidence="5" key="1">
    <citation type="submission" date="2021-03" db="EMBL/GenBank/DDBJ databases">
        <authorList>
            <person name="Kim M.K."/>
        </authorList>
    </citation>
    <scope>NUCLEOTIDE SEQUENCE</scope>
    <source>
        <strain evidence="5">BT186</strain>
    </source>
</reference>
<accession>A0A939JCL9</accession>
<dbReference type="InterPro" id="IPR022300">
    <property type="entry name" value="PPK2-rel_1"/>
</dbReference>
<dbReference type="GO" id="GO:0008976">
    <property type="term" value="F:polyphosphate kinase activity"/>
    <property type="evidence" value="ECO:0007669"/>
    <property type="project" value="InterPro"/>
</dbReference>
<dbReference type="EMBL" id="JAFLQZ010000018">
    <property type="protein sequence ID" value="MBO0360326.1"/>
    <property type="molecule type" value="Genomic_DNA"/>
</dbReference>
<dbReference type="InterPro" id="IPR016898">
    <property type="entry name" value="Polyphosphate_phosphotransfera"/>
</dbReference>
<dbReference type="InterPro" id="IPR022488">
    <property type="entry name" value="PPK2-related"/>
</dbReference>
<dbReference type="PIRSF" id="PIRSF028756">
    <property type="entry name" value="PPK2_prd"/>
    <property type="match status" value="1"/>
</dbReference>
<evidence type="ECO:0000256" key="2">
    <source>
        <dbReference type="ARBA" id="ARBA00022679"/>
    </source>
</evidence>
<comment type="similarity">
    <text evidence="1">Belongs to the polyphosphate kinase 2 (PPK2) family. Class I subfamily.</text>
</comment>
<organism evidence="5 6">
    <name type="scientific">Hymenobacter telluris</name>
    <dbReference type="NCBI Taxonomy" id="2816474"/>
    <lineage>
        <taxon>Bacteria</taxon>
        <taxon>Pseudomonadati</taxon>
        <taxon>Bacteroidota</taxon>
        <taxon>Cytophagia</taxon>
        <taxon>Cytophagales</taxon>
        <taxon>Hymenobacteraceae</taxon>
        <taxon>Hymenobacter</taxon>
    </lineage>
</organism>
<comment type="caution">
    <text evidence="5">The sequence shown here is derived from an EMBL/GenBank/DDBJ whole genome shotgun (WGS) entry which is preliminary data.</text>
</comment>
<dbReference type="Pfam" id="PF03976">
    <property type="entry name" value="PPK2"/>
    <property type="match status" value="1"/>
</dbReference>
<dbReference type="NCBIfam" id="TIGR03709">
    <property type="entry name" value="PPK2_rel_1"/>
    <property type="match status" value="1"/>
</dbReference>
<dbReference type="RefSeq" id="WP_206986269.1">
    <property type="nucleotide sequence ID" value="NZ_JAFLQZ010000018.1"/>
</dbReference>
<dbReference type="PANTHER" id="PTHR34383">
    <property type="entry name" value="POLYPHOSPHATE:AMP PHOSPHOTRANSFERASE-RELATED"/>
    <property type="match status" value="1"/>
</dbReference>
<evidence type="ECO:0000313" key="5">
    <source>
        <dbReference type="EMBL" id="MBO0360326.1"/>
    </source>
</evidence>
<evidence type="ECO:0000256" key="1">
    <source>
        <dbReference type="ARBA" id="ARBA00009924"/>
    </source>
</evidence>
<dbReference type="InterPro" id="IPR027417">
    <property type="entry name" value="P-loop_NTPase"/>
</dbReference>
<dbReference type="Proteomes" id="UP000664144">
    <property type="component" value="Unassembled WGS sequence"/>
</dbReference>
<keyword evidence="6" id="KW-1185">Reference proteome</keyword>
<dbReference type="AlphaFoldDB" id="A0A939JCL9"/>
<dbReference type="PANTHER" id="PTHR34383:SF3">
    <property type="entry name" value="POLYPHOSPHATE:AMP PHOSPHOTRANSFERASE"/>
    <property type="match status" value="1"/>
</dbReference>